<evidence type="ECO:0000313" key="2">
    <source>
        <dbReference type="Proteomes" id="UP000005633"/>
    </source>
</evidence>
<sequence length="290" mass="32515">MFHLATQLVDADDQLFITQSQQAAELLADAQASRKIPGGILVAFTGRAGAPARRLVGIIKAEVHSGFTREQSAQGMTLKYLKNLLLTAQTKLYKIGLFFEANPEAEGQPADRWNAFIYDETLTLANRDGAAQYFYEGFLGTKFLESSARNTKKFHDLTKNFIRAMHVPEEERIALHNALVAYLKVDQSPTVSIQSFADNYFADPDIRDTYRKHMIASNFPTVAVAKDISDVSSVLRTRKFMFRNHVRLIAPAEGFDDLVKIEAIEGDQDPQGQRPRWTKITVKSDISGQE</sequence>
<proteinExistence type="predicted"/>
<organism evidence="1 2">
    <name type="scientific">Azospira oryzae (strain ATCC BAA-33 / DSM 13638 / PS)</name>
    <name type="common">Dechlorosoma suillum</name>
    <dbReference type="NCBI Taxonomy" id="640081"/>
    <lineage>
        <taxon>Bacteria</taxon>
        <taxon>Pseudomonadati</taxon>
        <taxon>Pseudomonadota</taxon>
        <taxon>Betaproteobacteria</taxon>
        <taxon>Rhodocyclales</taxon>
        <taxon>Rhodocyclaceae</taxon>
        <taxon>Azospira</taxon>
    </lineage>
</organism>
<reference evidence="1 2" key="1">
    <citation type="journal article" date="2012" name="J. Bacteriol.">
        <title>Complete genome sequence of the anaerobic perchlorate-reducing bacterium Azospira suillum strain PS.</title>
        <authorList>
            <person name="Byrne-Bailey K.G."/>
            <person name="Coates J.D."/>
        </authorList>
    </citation>
    <scope>NUCLEOTIDE SEQUENCE [LARGE SCALE GENOMIC DNA]</scope>
    <source>
        <strain evidence="2">ATCC BAA-33 / DSM 13638 / PS</strain>
    </source>
</reference>
<dbReference type="AlphaFoldDB" id="G8QKE4"/>
<evidence type="ECO:0000313" key="1">
    <source>
        <dbReference type="EMBL" id="AEV26627.1"/>
    </source>
</evidence>
<dbReference type="KEGG" id="dsu:Dsui_2264"/>
<name>G8QKE4_AZOOP</name>
<dbReference type="EMBL" id="CP003153">
    <property type="protein sequence ID" value="AEV26627.1"/>
    <property type="molecule type" value="Genomic_DNA"/>
</dbReference>
<protein>
    <submittedName>
        <fullName evidence="1">Uncharacterized protein</fullName>
    </submittedName>
</protein>
<dbReference type="GO" id="GO:0009295">
    <property type="term" value="C:nucleoid"/>
    <property type="evidence" value="ECO:0007669"/>
    <property type="project" value="InterPro"/>
</dbReference>
<accession>G8QKE4</accession>
<dbReference type="HOGENOM" id="CLU_064744_0_0_4"/>
<dbReference type="Pfam" id="PF04245">
    <property type="entry name" value="NA37"/>
    <property type="match status" value="1"/>
</dbReference>
<dbReference type="eggNOG" id="ENOG502Z97H">
    <property type="taxonomic scope" value="Bacteria"/>
</dbReference>
<gene>
    <name evidence="1" type="ordered locus">Dsui_2264</name>
</gene>
<dbReference type="STRING" id="640081.Dsui_2264"/>
<dbReference type="InterPro" id="IPR007358">
    <property type="entry name" value="Nucleoid_associated_NdpA"/>
</dbReference>
<dbReference type="Proteomes" id="UP000005633">
    <property type="component" value="Chromosome"/>
</dbReference>